<reference evidence="1 2" key="2">
    <citation type="journal article" date="2022" name="Mol. Ecol. Resour.">
        <title>The genomes of chicory, endive, great burdock and yacon provide insights into Asteraceae paleo-polyploidization history and plant inulin production.</title>
        <authorList>
            <person name="Fan W."/>
            <person name="Wang S."/>
            <person name="Wang H."/>
            <person name="Wang A."/>
            <person name="Jiang F."/>
            <person name="Liu H."/>
            <person name="Zhao H."/>
            <person name="Xu D."/>
            <person name="Zhang Y."/>
        </authorList>
    </citation>
    <scope>NUCLEOTIDE SEQUENCE [LARGE SCALE GENOMIC DNA]</scope>
    <source>
        <strain evidence="2">cv. Yunnan</strain>
        <tissue evidence="1">Leaves</tissue>
    </source>
</reference>
<dbReference type="EMBL" id="CM042027">
    <property type="protein sequence ID" value="KAI3803947.1"/>
    <property type="molecule type" value="Genomic_DNA"/>
</dbReference>
<protein>
    <submittedName>
        <fullName evidence="1">Uncharacterized protein</fullName>
    </submittedName>
</protein>
<proteinExistence type="predicted"/>
<evidence type="ECO:0000313" key="2">
    <source>
        <dbReference type="Proteomes" id="UP001056120"/>
    </source>
</evidence>
<keyword evidence="2" id="KW-1185">Reference proteome</keyword>
<organism evidence="1 2">
    <name type="scientific">Smallanthus sonchifolius</name>
    <dbReference type="NCBI Taxonomy" id="185202"/>
    <lineage>
        <taxon>Eukaryota</taxon>
        <taxon>Viridiplantae</taxon>
        <taxon>Streptophyta</taxon>
        <taxon>Embryophyta</taxon>
        <taxon>Tracheophyta</taxon>
        <taxon>Spermatophyta</taxon>
        <taxon>Magnoliopsida</taxon>
        <taxon>eudicotyledons</taxon>
        <taxon>Gunneridae</taxon>
        <taxon>Pentapetalae</taxon>
        <taxon>asterids</taxon>
        <taxon>campanulids</taxon>
        <taxon>Asterales</taxon>
        <taxon>Asteraceae</taxon>
        <taxon>Asteroideae</taxon>
        <taxon>Heliantheae alliance</taxon>
        <taxon>Millerieae</taxon>
        <taxon>Smallanthus</taxon>
    </lineage>
</organism>
<gene>
    <name evidence="1" type="ORF">L1987_32113</name>
</gene>
<sequence>MSYLRRSTPSIHRQIRSIFGASSSFIATSVTTTGDDFSNSSFIDDIFFYFFTTSLFKFWLMTETANSAYLDILERASTSGQAFAQCVFDHLDMMSSDPLEAGQAMSEVH</sequence>
<evidence type="ECO:0000313" key="1">
    <source>
        <dbReference type="EMBL" id="KAI3803947.1"/>
    </source>
</evidence>
<comment type="caution">
    <text evidence="1">The sequence shown here is derived from an EMBL/GenBank/DDBJ whole genome shotgun (WGS) entry which is preliminary data.</text>
</comment>
<accession>A0ACB9I7A7</accession>
<dbReference type="Proteomes" id="UP001056120">
    <property type="component" value="Linkage Group LG10"/>
</dbReference>
<reference evidence="2" key="1">
    <citation type="journal article" date="2022" name="Mol. Ecol. Resour.">
        <title>The genomes of chicory, endive, great burdock and yacon provide insights into Asteraceae palaeo-polyploidization history and plant inulin production.</title>
        <authorList>
            <person name="Fan W."/>
            <person name="Wang S."/>
            <person name="Wang H."/>
            <person name="Wang A."/>
            <person name="Jiang F."/>
            <person name="Liu H."/>
            <person name="Zhao H."/>
            <person name="Xu D."/>
            <person name="Zhang Y."/>
        </authorList>
    </citation>
    <scope>NUCLEOTIDE SEQUENCE [LARGE SCALE GENOMIC DNA]</scope>
    <source>
        <strain evidence="2">cv. Yunnan</strain>
    </source>
</reference>
<name>A0ACB9I7A7_9ASTR</name>